<dbReference type="OrthoDB" id="10546751at2759"/>
<keyword evidence="3" id="KW-1185">Reference proteome</keyword>
<reference evidence="3 4" key="1">
    <citation type="submission" date="2019-05" db="EMBL/GenBank/DDBJ databases">
        <title>Emergence of the Ug99 lineage of the wheat stem rust pathogen through somatic hybridization.</title>
        <authorList>
            <person name="Li F."/>
            <person name="Upadhyaya N.M."/>
            <person name="Sperschneider J."/>
            <person name="Matny O."/>
            <person name="Nguyen-Phuc H."/>
            <person name="Mago R."/>
            <person name="Raley C."/>
            <person name="Miller M.E."/>
            <person name="Silverstein K.A.T."/>
            <person name="Henningsen E."/>
            <person name="Hirsch C.D."/>
            <person name="Visser B."/>
            <person name="Pretorius Z.A."/>
            <person name="Steffenson B.J."/>
            <person name="Schwessinger B."/>
            <person name="Dodds P.N."/>
            <person name="Figueroa M."/>
        </authorList>
    </citation>
    <scope>NUCLEOTIDE SEQUENCE [LARGE SCALE GENOMIC DNA]</scope>
    <source>
        <strain evidence="1">21-0</strain>
        <strain evidence="2 4">Ug99</strain>
    </source>
</reference>
<proteinExistence type="predicted"/>
<evidence type="ECO:0000313" key="2">
    <source>
        <dbReference type="EMBL" id="KAA1133646.1"/>
    </source>
</evidence>
<name>A0A5B0N2W7_PUCGR</name>
<dbReference type="Proteomes" id="UP000325313">
    <property type="component" value="Unassembled WGS sequence"/>
</dbReference>
<sequence length="272" mass="29928">MQTALGAGRTVRFSSVGKGMSLEALENGSGLPTKLMDGGQVNLARGDQNMLSKSHIETPGLPPKLENPTALLKATEPVNGGQHVTVKTVPIAKDHLAQLVTHYGDRVQTKDFVKNDKYNVYRALAHFKYRDQEKYGLVAKEIKKYIRNNPSQFKNYRIGIFSMISRKYAADESIRIGFRWYRAVGKEGNAGVIFSSFTKSQPESSSLTVISKTPGFQGDSPHLSAMDYRSKADKGRRIAGEGLVLENGRYEVFGTAESDLLRQPSPSGVNSI</sequence>
<protein>
    <submittedName>
        <fullName evidence="1">Uncharacterized protein</fullName>
    </submittedName>
</protein>
<dbReference type="Proteomes" id="UP000324748">
    <property type="component" value="Unassembled WGS sequence"/>
</dbReference>
<dbReference type="AlphaFoldDB" id="A0A5B0N2W7"/>
<evidence type="ECO:0000313" key="4">
    <source>
        <dbReference type="Proteomes" id="UP000325313"/>
    </source>
</evidence>
<dbReference type="EMBL" id="VDEP01000071">
    <property type="protein sequence ID" value="KAA1133646.1"/>
    <property type="molecule type" value="Genomic_DNA"/>
</dbReference>
<comment type="caution">
    <text evidence="1">The sequence shown here is derived from an EMBL/GenBank/DDBJ whole genome shotgun (WGS) entry which is preliminary data.</text>
</comment>
<dbReference type="EMBL" id="VSWC01000119">
    <property type="protein sequence ID" value="KAA1082460.1"/>
    <property type="molecule type" value="Genomic_DNA"/>
</dbReference>
<accession>A0A5B0N2W7</accession>
<organism evidence="1 3">
    <name type="scientific">Puccinia graminis f. sp. tritici</name>
    <dbReference type="NCBI Taxonomy" id="56615"/>
    <lineage>
        <taxon>Eukaryota</taxon>
        <taxon>Fungi</taxon>
        <taxon>Dikarya</taxon>
        <taxon>Basidiomycota</taxon>
        <taxon>Pucciniomycotina</taxon>
        <taxon>Pucciniomycetes</taxon>
        <taxon>Pucciniales</taxon>
        <taxon>Pucciniaceae</taxon>
        <taxon>Puccinia</taxon>
    </lineage>
</organism>
<evidence type="ECO:0000313" key="1">
    <source>
        <dbReference type="EMBL" id="KAA1082460.1"/>
    </source>
</evidence>
<evidence type="ECO:0000313" key="3">
    <source>
        <dbReference type="Proteomes" id="UP000324748"/>
    </source>
</evidence>
<gene>
    <name evidence="1" type="ORF">PGT21_004061</name>
    <name evidence="2" type="ORF">PGTUg99_029483</name>
</gene>